<dbReference type="EMBL" id="PFCJ01000007">
    <property type="protein sequence ID" value="PIR72608.1"/>
    <property type="molecule type" value="Genomic_DNA"/>
</dbReference>
<dbReference type="Proteomes" id="UP000228756">
    <property type="component" value="Unassembled WGS sequence"/>
</dbReference>
<feature type="transmembrane region" description="Helical" evidence="1">
    <location>
        <begin position="92"/>
        <end position="116"/>
    </location>
</feature>
<feature type="transmembrane region" description="Helical" evidence="1">
    <location>
        <begin position="59"/>
        <end position="80"/>
    </location>
</feature>
<accession>A0A2M6NSH3</accession>
<dbReference type="AlphaFoldDB" id="A0A2M6NSH3"/>
<evidence type="ECO:0000313" key="3">
    <source>
        <dbReference type="Proteomes" id="UP000228756"/>
    </source>
</evidence>
<evidence type="ECO:0008006" key="4">
    <source>
        <dbReference type="Google" id="ProtNLM"/>
    </source>
</evidence>
<evidence type="ECO:0000313" key="2">
    <source>
        <dbReference type="EMBL" id="PIR72608.1"/>
    </source>
</evidence>
<evidence type="ECO:0000256" key="1">
    <source>
        <dbReference type="SAM" id="Phobius"/>
    </source>
</evidence>
<dbReference type="InterPro" id="IPR043993">
    <property type="entry name" value="T4SS_pilin"/>
</dbReference>
<keyword evidence="1" id="KW-1133">Transmembrane helix</keyword>
<organism evidence="2 3">
    <name type="scientific">Candidatus Nealsonbacteria bacterium CG10_big_fil_rev_8_21_14_0_10_36_24</name>
    <dbReference type="NCBI Taxonomy" id="1974710"/>
    <lineage>
        <taxon>Bacteria</taxon>
        <taxon>Candidatus Nealsoniibacteriota</taxon>
    </lineage>
</organism>
<reference evidence="3" key="1">
    <citation type="submission" date="2017-09" db="EMBL/GenBank/DDBJ databases">
        <title>Depth-based differentiation of microbial function through sediment-hosted aquifers and enrichment of novel symbionts in the deep terrestrial subsurface.</title>
        <authorList>
            <person name="Probst A.J."/>
            <person name="Ladd B."/>
            <person name="Jarett J.K."/>
            <person name="Geller-Mcgrath D.E."/>
            <person name="Sieber C.M.K."/>
            <person name="Emerson J.B."/>
            <person name="Anantharaman K."/>
            <person name="Thomas B.C."/>
            <person name="Malmstrom R."/>
            <person name="Stieglmeier M."/>
            <person name="Klingl A."/>
            <person name="Woyke T."/>
            <person name="Ryan C.M."/>
            <person name="Banfield J.F."/>
        </authorList>
    </citation>
    <scope>NUCLEOTIDE SEQUENCE [LARGE SCALE GENOMIC DNA]</scope>
</reference>
<keyword evidence="1" id="KW-0812">Transmembrane</keyword>
<comment type="caution">
    <text evidence="2">The sequence shown here is derived from an EMBL/GenBank/DDBJ whole genome shotgun (WGS) entry which is preliminary data.</text>
</comment>
<protein>
    <recommendedName>
        <fullName evidence="4">DUF2976 domain-containing protein</fullName>
    </recommendedName>
</protein>
<keyword evidence="1" id="KW-0472">Membrane</keyword>
<proteinExistence type="predicted"/>
<gene>
    <name evidence="2" type="ORF">COU42_00620</name>
</gene>
<name>A0A2M6NSH3_9BACT</name>
<dbReference type="Pfam" id="PF18895">
    <property type="entry name" value="T4SS_pilin"/>
    <property type="match status" value="1"/>
</dbReference>
<sequence>MKKVLVSLVLIGTLVVPVMASATLWDDIVGLMSGGTKPPAGTTAPAVDVMTVLDNITDWLFAILLIIAAIAIIIAGYYFVTAQGDPEKTKTARSFVLYALIGVLVGIAAKGLVALVRRIAG</sequence>